<comment type="caution">
    <text evidence="2">The sequence shown here is derived from an EMBL/GenBank/DDBJ whole genome shotgun (WGS) entry which is preliminary data.</text>
</comment>
<feature type="chain" id="PRO_5046356995" description="Right handed beta helix domain-containing protein" evidence="1">
    <location>
        <begin position="21"/>
        <end position="555"/>
    </location>
</feature>
<organism evidence="2 3">
    <name type="scientific">Methylorubrum podarium</name>
    <dbReference type="NCBI Taxonomy" id="200476"/>
    <lineage>
        <taxon>Bacteria</taxon>
        <taxon>Pseudomonadati</taxon>
        <taxon>Pseudomonadota</taxon>
        <taxon>Alphaproteobacteria</taxon>
        <taxon>Hyphomicrobiales</taxon>
        <taxon>Methylobacteriaceae</taxon>
        <taxon>Methylorubrum</taxon>
    </lineage>
</organism>
<feature type="signal peptide" evidence="1">
    <location>
        <begin position="1"/>
        <end position="20"/>
    </location>
</feature>
<dbReference type="SUPFAM" id="SSF51126">
    <property type="entry name" value="Pectin lyase-like"/>
    <property type="match status" value="1"/>
</dbReference>
<evidence type="ECO:0000256" key="1">
    <source>
        <dbReference type="SAM" id="SignalP"/>
    </source>
</evidence>
<accession>A0ABV1QKC0</accession>
<evidence type="ECO:0000313" key="3">
    <source>
        <dbReference type="Proteomes" id="UP001480955"/>
    </source>
</evidence>
<sequence length="555" mass="57369">MQRVLASLALLLGFASAALGQTRALPAPEIRGNDVTVGGVLKLGTRAGGVYTSTPDRLQILGSGSTGDVSAMSATPTEGGVARALTDLFSTQLYAVNFGVIPGAADSGPALRRAMTRAQALNARLILPPGVINVCGGTDPEALLRIELFMDLVGTSQKSRIQPCADAGNRAVLLIKPLASNGGIRGAVLRDFSIGIPGVARNGGDGIKIDTTNKEGFVAKLLVENLGIASRGAGYYAIHHVNNPDAAAGNRTGGLFGSTFRDSDFIGGMKFERTGDSNNIERNVIAGPNEGIYYNAVGGAATARIVGNNITATGDTIVIDGGQQARILENQLEAVGTYTGGRSRPAIVTVIGATDVVIRNNNMNCYTRADAVAAVSGANGVRVEPNTVTYAADKFLFRAVASPGNIVERQAYETIGGSPATGRALVSVDAASATFGVWQQLTTLSKWVAGSDTGFRQGLWWMPLTDGTIRLSGTIMGGTVAPGTPIATFPAGFRPSDRALRFSGMAYMANLANGTAWGMGIYLVDGKGNLTIQSLPALAAGSFLQFDGSTFSIHP</sequence>
<reference evidence="2 3" key="1">
    <citation type="submission" date="2024-06" db="EMBL/GenBank/DDBJ databases">
        <authorList>
            <person name="Campbell A.G."/>
        </authorList>
    </citation>
    <scope>NUCLEOTIDE SEQUENCE [LARGE SCALE GENOMIC DNA]</scope>
    <source>
        <strain evidence="2 3">EM12</strain>
    </source>
</reference>
<dbReference type="EMBL" id="JBELQE010000049">
    <property type="protein sequence ID" value="MER2249831.1"/>
    <property type="molecule type" value="Genomic_DNA"/>
</dbReference>
<dbReference type="Proteomes" id="UP001480955">
    <property type="component" value="Unassembled WGS sequence"/>
</dbReference>
<dbReference type="RefSeq" id="WP_350393546.1">
    <property type="nucleotide sequence ID" value="NZ_JBELQE010000049.1"/>
</dbReference>
<dbReference type="InterPro" id="IPR011050">
    <property type="entry name" value="Pectin_lyase_fold/virulence"/>
</dbReference>
<keyword evidence="3" id="KW-1185">Reference proteome</keyword>
<proteinExistence type="predicted"/>
<name>A0ABV1QKC0_9HYPH</name>
<evidence type="ECO:0008006" key="4">
    <source>
        <dbReference type="Google" id="ProtNLM"/>
    </source>
</evidence>
<evidence type="ECO:0000313" key="2">
    <source>
        <dbReference type="EMBL" id="MER2249831.1"/>
    </source>
</evidence>
<protein>
    <recommendedName>
        <fullName evidence="4">Right handed beta helix domain-containing protein</fullName>
    </recommendedName>
</protein>
<keyword evidence="1" id="KW-0732">Signal</keyword>
<gene>
    <name evidence="2" type="ORF">ABS772_07870</name>
</gene>